<dbReference type="EMBL" id="FWFR01000004">
    <property type="protein sequence ID" value="SLN75760.1"/>
    <property type="molecule type" value="Genomic_DNA"/>
</dbReference>
<dbReference type="InterPro" id="IPR050740">
    <property type="entry name" value="Aldehyde_DH_Superfamily"/>
</dbReference>
<evidence type="ECO:0000256" key="2">
    <source>
        <dbReference type="ARBA" id="ARBA00023002"/>
    </source>
</evidence>
<dbReference type="Gene3D" id="3.40.309.10">
    <property type="entry name" value="Aldehyde Dehydrogenase, Chain A, domain 2"/>
    <property type="match status" value="1"/>
</dbReference>
<dbReference type="Pfam" id="PF00171">
    <property type="entry name" value="Aldedh"/>
    <property type="match status" value="1"/>
</dbReference>
<dbReference type="SUPFAM" id="SSF53720">
    <property type="entry name" value="ALDH-like"/>
    <property type="match status" value="1"/>
</dbReference>
<keyword evidence="5" id="KW-1185">Reference proteome</keyword>
<dbReference type="OrthoDB" id="9772584at2"/>
<keyword evidence="2 4" id="KW-0560">Oxidoreductase</keyword>
<sequence>MQTYPNVQLHIDGQWRDGVEGKTIPVLDPATEEVIGQVAHATRDDLDAALAAADKGFRIWRETSAHDRAKIMRKAAGLLRERKEAIGWMMTREQGKPLNQAIGEVLGGVEVIEWFAEEARRTYGRIIPARGRGVTQMTVKVPVGPVAAFTPWNFPINQVVRKLSAAIATGCSIIVKAPEETPASPAELIRAFVDAGVPDGVINLVYGVPAEISEYLIPHPVIRKISFTGSTPVGKQLAALAGQHMKRATMELGGHAPVMIFDDADVDKAIKVMAATKFRNAGQVCVSPTRFLVQDAVADRFTEGFVAAASKTRVGNGLDKETQMGPLANERRIPALQGFIADAVQQGGELACGGERIGNKGYFFQPTVLANVPVDARVMNEEPFGPLAIVNRFTDFDEAIAEANRLPFGLAAYAFTGSAKTQEALGASVEAGMLTINHVGLALAEVPFGGVKDSGYGTEGGADALEAYLDTRFVTQTG</sequence>
<dbReference type="InParanoid" id="A0A1Y5TWY5"/>
<dbReference type="GO" id="GO:0047533">
    <property type="term" value="F:2,5-dioxovalerate dehydrogenase (NADP+) activity"/>
    <property type="evidence" value="ECO:0007669"/>
    <property type="project" value="UniProtKB-EC"/>
</dbReference>
<dbReference type="PANTHER" id="PTHR43353:SF5">
    <property type="entry name" value="SUCCINATE-SEMIALDEHYDE DEHYDROGENASE, MITOCHONDRIAL"/>
    <property type="match status" value="1"/>
</dbReference>
<dbReference type="InterPro" id="IPR015590">
    <property type="entry name" value="Aldehyde_DH_dom"/>
</dbReference>
<evidence type="ECO:0000313" key="4">
    <source>
        <dbReference type="EMBL" id="SLN75760.1"/>
    </source>
</evidence>
<dbReference type="Gene3D" id="3.40.605.10">
    <property type="entry name" value="Aldehyde Dehydrogenase, Chain A, domain 1"/>
    <property type="match status" value="1"/>
</dbReference>
<dbReference type="FunFam" id="3.40.309.10:FF:000009">
    <property type="entry name" value="Aldehyde dehydrogenase A"/>
    <property type="match status" value="1"/>
</dbReference>
<comment type="similarity">
    <text evidence="1">Belongs to the aldehyde dehydrogenase family.</text>
</comment>
<evidence type="ECO:0000256" key="1">
    <source>
        <dbReference type="ARBA" id="ARBA00009986"/>
    </source>
</evidence>
<dbReference type="PANTHER" id="PTHR43353">
    <property type="entry name" value="SUCCINATE-SEMIALDEHYDE DEHYDROGENASE, MITOCHONDRIAL"/>
    <property type="match status" value="1"/>
</dbReference>
<proteinExistence type="inferred from homology"/>
<accession>A0A1Y5TWY5</accession>
<dbReference type="InterPro" id="IPR016163">
    <property type="entry name" value="Ald_DH_C"/>
</dbReference>
<feature type="domain" description="Aldehyde dehydrogenase" evidence="3">
    <location>
        <begin position="15"/>
        <end position="474"/>
    </location>
</feature>
<name>A0A1Y5TWY5_9PROT</name>
<organism evidence="4 5">
    <name type="scientific">Oceanibacterium hippocampi</name>
    <dbReference type="NCBI Taxonomy" id="745714"/>
    <lineage>
        <taxon>Bacteria</taxon>
        <taxon>Pseudomonadati</taxon>
        <taxon>Pseudomonadota</taxon>
        <taxon>Alphaproteobacteria</taxon>
        <taxon>Sneathiellales</taxon>
        <taxon>Sneathiellaceae</taxon>
        <taxon>Oceanibacterium</taxon>
    </lineage>
</organism>
<evidence type="ECO:0000259" key="3">
    <source>
        <dbReference type="Pfam" id="PF00171"/>
    </source>
</evidence>
<dbReference type="Proteomes" id="UP000193200">
    <property type="component" value="Unassembled WGS sequence"/>
</dbReference>
<dbReference type="AlphaFoldDB" id="A0A1Y5TWY5"/>
<dbReference type="InterPro" id="IPR016162">
    <property type="entry name" value="Ald_DH_N"/>
</dbReference>
<dbReference type="FunFam" id="3.40.605.10:FF:000033">
    <property type="entry name" value="NAD-dependent succinate-semialdehyde dehydrogenase"/>
    <property type="match status" value="1"/>
</dbReference>
<dbReference type="EC" id="1.2.1.26" evidence="4"/>
<dbReference type="InterPro" id="IPR016161">
    <property type="entry name" value="Ald_DH/histidinol_DH"/>
</dbReference>
<reference evidence="4 5" key="1">
    <citation type="submission" date="2017-03" db="EMBL/GenBank/DDBJ databases">
        <authorList>
            <person name="Afonso C.L."/>
            <person name="Miller P.J."/>
            <person name="Scott M.A."/>
            <person name="Spackman E."/>
            <person name="Goraichik I."/>
            <person name="Dimitrov K.M."/>
            <person name="Suarez D.L."/>
            <person name="Swayne D.E."/>
        </authorList>
    </citation>
    <scope>NUCLEOTIDE SEQUENCE [LARGE SCALE GENOMIC DNA]</scope>
    <source>
        <strain evidence="4 5">CECT 7691</strain>
    </source>
</reference>
<gene>
    <name evidence="4" type="primary">araE_2</name>
    <name evidence="4" type="ORF">OCH7691_03952</name>
</gene>
<protein>
    <submittedName>
        <fullName evidence="4">Alpha-ketoglutaric semialdehyde dehydrogenase</fullName>
        <ecNumber evidence="4">1.2.1.26</ecNumber>
    </submittedName>
</protein>
<dbReference type="RefSeq" id="WP_085885446.1">
    <property type="nucleotide sequence ID" value="NZ_FWFR01000004.1"/>
</dbReference>
<evidence type="ECO:0000313" key="5">
    <source>
        <dbReference type="Proteomes" id="UP000193200"/>
    </source>
</evidence>
<dbReference type="CDD" id="cd07103">
    <property type="entry name" value="ALDH_F5_SSADH_GabD"/>
    <property type="match status" value="1"/>
</dbReference>